<evidence type="ECO:0000313" key="2">
    <source>
        <dbReference type="Proteomes" id="UP000249390"/>
    </source>
</evidence>
<gene>
    <name evidence="1" type="ORF">DM860_012549</name>
</gene>
<dbReference type="AlphaFoldDB" id="A0A328DFS7"/>
<evidence type="ECO:0000313" key="1">
    <source>
        <dbReference type="EMBL" id="RAL43408.1"/>
    </source>
</evidence>
<keyword evidence="2" id="KW-1185">Reference proteome</keyword>
<reference evidence="1 2" key="1">
    <citation type="submission" date="2018-06" db="EMBL/GenBank/DDBJ databases">
        <title>The Genome of Cuscuta australis (Dodder) Provides Insight into the Evolution of Plant Parasitism.</title>
        <authorList>
            <person name="Liu H."/>
        </authorList>
    </citation>
    <scope>NUCLEOTIDE SEQUENCE [LARGE SCALE GENOMIC DNA]</scope>
    <source>
        <strain evidence="2">cv. Yunnan</strain>
        <tissue evidence="1">Vines</tissue>
    </source>
</reference>
<protein>
    <submittedName>
        <fullName evidence="1">Uncharacterized protein</fullName>
    </submittedName>
</protein>
<accession>A0A328DFS7</accession>
<sequence length="51" mass="5646">MQATHLIIARLVQGFNFATPSNGRLDMNEGLGITLPRAEPLDVVITFVFIF</sequence>
<proteinExistence type="predicted"/>
<dbReference type="EMBL" id="NQVE01000156">
    <property type="protein sequence ID" value="RAL43408.1"/>
    <property type="molecule type" value="Genomic_DNA"/>
</dbReference>
<dbReference type="Proteomes" id="UP000249390">
    <property type="component" value="Unassembled WGS sequence"/>
</dbReference>
<comment type="caution">
    <text evidence="1">The sequence shown here is derived from an EMBL/GenBank/DDBJ whole genome shotgun (WGS) entry which is preliminary data.</text>
</comment>
<name>A0A328DFS7_9ASTE</name>
<organism evidence="1 2">
    <name type="scientific">Cuscuta australis</name>
    <dbReference type="NCBI Taxonomy" id="267555"/>
    <lineage>
        <taxon>Eukaryota</taxon>
        <taxon>Viridiplantae</taxon>
        <taxon>Streptophyta</taxon>
        <taxon>Embryophyta</taxon>
        <taxon>Tracheophyta</taxon>
        <taxon>Spermatophyta</taxon>
        <taxon>Magnoliopsida</taxon>
        <taxon>eudicotyledons</taxon>
        <taxon>Gunneridae</taxon>
        <taxon>Pentapetalae</taxon>
        <taxon>asterids</taxon>
        <taxon>lamiids</taxon>
        <taxon>Solanales</taxon>
        <taxon>Convolvulaceae</taxon>
        <taxon>Cuscuteae</taxon>
        <taxon>Cuscuta</taxon>
        <taxon>Cuscuta subgen. Grammica</taxon>
        <taxon>Cuscuta sect. Cleistogrammica</taxon>
    </lineage>
</organism>